<evidence type="ECO:0000259" key="1">
    <source>
        <dbReference type="Pfam" id="PF04738"/>
    </source>
</evidence>
<comment type="caution">
    <text evidence="2">The sequence shown here is derived from an EMBL/GenBank/DDBJ whole genome shotgun (WGS) entry which is preliminary data.</text>
</comment>
<protein>
    <submittedName>
        <fullName evidence="2">Lantibiotic dehydratase family protein</fullName>
    </submittedName>
</protein>
<organism evidence="2 3">
    <name type="scientific">Aquimarina mytili</name>
    <dbReference type="NCBI Taxonomy" id="874423"/>
    <lineage>
        <taxon>Bacteria</taxon>
        <taxon>Pseudomonadati</taxon>
        <taxon>Bacteroidota</taxon>
        <taxon>Flavobacteriia</taxon>
        <taxon>Flavobacteriales</taxon>
        <taxon>Flavobacteriaceae</taxon>
        <taxon>Aquimarina</taxon>
    </lineage>
</organism>
<dbReference type="EMBL" id="JAERQJ010000014">
    <property type="protein sequence ID" value="MBL0685913.1"/>
    <property type="molecule type" value="Genomic_DNA"/>
</dbReference>
<evidence type="ECO:0000313" key="3">
    <source>
        <dbReference type="Proteomes" id="UP000651057"/>
    </source>
</evidence>
<evidence type="ECO:0000313" key="2">
    <source>
        <dbReference type="EMBL" id="MBL0685913.1"/>
    </source>
</evidence>
<accession>A0A937A1K1</accession>
<gene>
    <name evidence="2" type="ORF">JJQ60_20455</name>
</gene>
<dbReference type="AlphaFoldDB" id="A0A937A1K1"/>
<name>A0A937A1K1_9FLAO</name>
<reference evidence="2" key="1">
    <citation type="submission" date="2021-01" db="EMBL/GenBank/DDBJ databases">
        <authorList>
            <person name="Zhong Y.L."/>
        </authorList>
    </citation>
    <scope>NUCLEOTIDE SEQUENCE</scope>
    <source>
        <strain evidence="2">KCTC 23302</strain>
    </source>
</reference>
<sequence length="760" mass="89207">MTQKNPYVFFEEFCIRIPLLSLDFYYNLTKGKEISFEEYKKIWNDAVIKEAVFLASPELFLEIEKWFSGKMKDSKKTQRLQSSLLKYLSRMSSRCTPFGIFAGCGVGKFDKSTHIEFDRFIKNQRQTRFDMNFLVAFSQKLSKEEYIQNQLSWYPNNSLYKIGQQYRYVEYTYNKYNNRQHSIEAVTHTPYLETILQSAKSGKKVEELSSLLVNDEISLEEAKEYVIQLIDNQILVSELEPSVTGKDFLIQICETLTKLDGTEVIINQINYFQRFLDQIDQAVGNPIDAYTKSSQEIKKLDVVFEPKYLFQTDMYPKVQQNVLDIRFAYKTKRVMSLLNKISFPQKNSNLQQFKNAFIKRYETREIPLAKALDTEIGIGYLQNQVDADYKPFLEGLNIPAQKEDTHRVSWNPVHEILHKKLIQTKEDNSYTLQLYDQDFEQLQEDWNDLPDTISSLVEIIKIDGKDKIVLQNMGGSSAANLLGRFSTGNAKIMRQVLDIANLEQEMYPDKLLTEIIHLPESRTGNVIRRATIRNYEIPYLGKSNLPEEQQISIDDLMISVKRNKIILRSKTHNKEIIPRLTNAHNYRGQNSLPIYHFLCDLQYQNLRGSIGFNWGELINKNAFLPRVEYKEFIFSKARWKITVKSINALFESLEEGKDIIEELKTLRSSLQIPKYVQLIDSDNTLLINLENKSSIEMLLNVIKNRVQFILEEFLFTEESIIKSDEKNYSNQFVFSFYNEKKIRSFKKEKRYTNKNTYLEK</sequence>
<proteinExistence type="predicted"/>
<dbReference type="InterPro" id="IPR006827">
    <property type="entry name" value="Lant_deHydtase_N"/>
</dbReference>
<dbReference type="RefSeq" id="WP_201924380.1">
    <property type="nucleotide sequence ID" value="NZ_BAABAX010000024.1"/>
</dbReference>
<dbReference type="Pfam" id="PF04738">
    <property type="entry name" value="Lant_dehydr_N"/>
    <property type="match status" value="1"/>
</dbReference>
<dbReference type="Proteomes" id="UP000651057">
    <property type="component" value="Unassembled WGS sequence"/>
</dbReference>
<keyword evidence="3" id="KW-1185">Reference proteome</keyword>
<feature type="domain" description="Lantibiotic dehydratase N-terminal" evidence="1">
    <location>
        <begin position="45"/>
        <end position="698"/>
    </location>
</feature>